<dbReference type="Pfam" id="PF00023">
    <property type="entry name" value="Ank"/>
    <property type="match status" value="1"/>
</dbReference>
<keyword evidence="5" id="KW-1185">Reference proteome</keyword>
<name>A0A9W8TPH6_9PEZI</name>
<dbReference type="Pfam" id="PF12796">
    <property type="entry name" value="Ank_2"/>
    <property type="match status" value="1"/>
</dbReference>
<dbReference type="PANTHER" id="PTHR24198">
    <property type="entry name" value="ANKYRIN REPEAT AND PROTEIN KINASE DOMAIN-CONTAINING PROTEIN"/>
    <property type="match status" value="1"/>
</dbReference>
<comment type="caution">
    <text evidence="4">The sequence shown here is derived from an EMBL/GenBank/DDBJ whole genome shotgun (WGS) entry which is preliminary data.</text>
</comment>
<dbReference type="PROSITE" id="PS50297">
    <property type="entry name" value="ANK_REP_REGION"/>
    <property type="match status" value="1"/>
</dbReference>
<protein>
    <recommendedName>
        <fullName evidence="6">Ankyrin</fullName>
    </recommendedName>
</protein>
<dbReference type="SMART" id="SM00248">
    <property type="entry name" value="ANK"/>
    <property type="match status" value="4"/>
</dbReference>
<dbReference type="Gene3D" id="1.25.40.20">
    <property type="entry name" value="Ankyrin repeat-containing domain"/>
    <property type="match status" value="2"/>
</dbReference>
<dbReference type="Proteomes" id="UP001148614">
    <property type="component" value="Unassembled WGS sequence"/>
</dbReference>
<dbReference type="AlphaFoldDB" id="A0A9W8TPH6"/>
<organism evidence="4 5">
    <name type="scientific">Xylaria arbuscula</name>
    <dbReference type="NCBI Taxonomy" id="114810"/>
    <lineage>
        <taxon>Eukaryota</taxon>
        <taxon>Fungi</taxon>
        <taxon>Dikarya</taxon>
        <taxon>Ascomycota</taxon>
        <taxon>Pezizomycotina</taxon>
        <taxon>Sordariomycetes</taxon>
        <taxon>Xylariomycetidae</taxon>
        <taxon>Xylariales</taxon>
        <taxon>Xylariaceae</taxon>
        <taxon>Xylaria</taxon>
    </lineage>
</organism>
<dbReference type="EMBL" id="JANPWZ010000438">
    <property type="protein sequence ID" value="KAJ3577075.1"/>
    <property type="molecule type" value="Genomic_DNA"/>
</dbReference>
<evidence type="ECO:0000256" key="2">
    <source>
        <dbReference type="ARBA" id="ARBA00023043"/>
    </source>
</evidence>
<evidence type="ECO:0000256" key="1">
    <source>
        <dbReference type="ARBA" id="ARBA00022737"/>
    </source>
</evidence>
<feature type="repeat" description="ANK" evidence="3">
    <location>
        <begin position="212"/>
        <end position="244"/>
    </location>
</feature>
<accession>A0A9W8TPH6</accession>
<dbReference type="InterPro" id="IPR002110">
    <property type="entry name" value="Ankyrin_rpt"/>
</dbReference>
<reference evidence="4" key="1">
    <citation type="submission" date="2022-07" db="EMBL/GenBank/DDBJ databases">
        <title>Genome Sequence of Xylaria arbuscula.</title>
        <authorList>
            <person name="Buettner E."/>
        </authorList>
    </citation>
    <scope>NUCLEOTIDE SEQUENCE</scope>
    <source>
        <strain evidence="4">VT107</strain>
    </source>
</reference>
<gene>
    <name evidence="4" type="ORF">NPX13_g3491</name>
</gene>
<evidence type="ECO:0000256" key="3">
    <source>
        <dbReference type="PROSITE-ProRule" id="PRU00023"/>
    </source>
</evidence>
<keyword evidence="1" id="KW-0677">Repeat</keyword>
<evidence type="ECO:0000313" key="5">
    <source>
        <dbReference type="Proteomes" id="UP001148614"/>
    </source>
</evidence>
<dbReference type="PANTHER" id="PTHR24198:SF165">
    <property type="entry name" value="ANKYRIN REPEAT-CONTAINING PROTEIN-RELATED"/>
    <property type="match status" value="1"/>
</dbReference>
<evidence type="ECO:0000313" key="4">
    <source>
        <dbReference type="EMBL" id="KAJ3577075.1"/>
    </source>
</evidence>
<dbReference type="SUPFAM" id="SSF48403">
    <property type="entry name" value="Ankyrin repeat"/>
    <property type="match status" value="1"/>
</dbReference>
<keyword evidence="2 3" id="KW-0040">ANK repeat</keyword>
<sequence>MSLDTVSGMEAAIAAGDLQTVKNLYTTINEDQKSALLTSIASRAAGKAKTEILDWCFRSGLEVPSTSVNNELYDQACLSLSLAVFGVLVSHGADLNRYHSEYVGDALSLAAYHGDIELARFLLQNGVDPNQAWGYQEHEPGVWAVVGPTPSPEILGLMLQHGWLQKDSTAHIAAAELGNLETLKLLVEADHSADLEYAGAWWPIPSEGIVGEVGTALYRAALTGKEEVVAYLLEKGANPKFEDSKGQSCLRAAKQGGNEKVIHMLQGSN</sequence>
<dbReference type="InterPro" id="IPR036770">
    <property type="entry name" value="Ankyrin_rpt-contain_sf"/>
</dbReference>
<evidence type="ECO:0008006" key="6">
    <source>
        <dbReference type="Google" id="ProtNLM"/>
    </source>
</evidence>
<dbReference type="PROSITE" id="PS50088">
    <property type="entry name" value="ANK_REPEAT"/>
    <property type="match status" value="1"/>
</dbReference>
<proteinExistence type="predicted"/>